<proteinExistence type="inferred from homology"/>
<gene>
    <name evidence="4" type="ORF">RDB_LOCUS62681</name>
</gene>
<evidence type="ECO:0000256" key="1">
    <source>
        <dbReference type="ARBA" id="ARBA00010609"/>
    </source>
</evidence>
<comment type="similarity">
    <text evidence="1">Belongs to the multicopper oxidase family.</text>
</comment>
<dbReference type="OrthoDB" id="201504at2759"/>
<dbReference type="InterPro" id="IPR008972">
    <property type="entry name" value="Cupredoxin"/>
</dbReference>
<dbReference type="Proteomes" id="UP000663850">
    <property type="component" value="Unassembled WGS sequence"/>
</dbReference>
<organism evidence="4 5">
    <name type="scientific">Rhizoctonia solani</name>
    <dbReference type="NCBI Taxonomy" id="456999"/>
    <lineage>
        <taxon>Eukaryota</taxon>
        <taxon>Fungi</taxon>
        <taxon>Dikarya</taxon>
        <taxon>Basidiomycota</taxon>
        <taxon>Agaricomycotina</taxon>
        <taxon>Agaricomycetes</taxon>
        <taxon>Cantharellales</taxon>
        <taxon>Ceratobasidiaceae</taxon>
        <taxon>Rhizoctonia</taxon>
    </lineage>
</organism>
<feature type="domain" description="Plastocyanin-like" evidence="3">
    <location>
        <begin position="30"/>
        <end position="74"/>
    </location>
</feature>
<comment type="caution">
    <text evidence="4">The sequence shown here is derived from an EMBL/GenBank/DDBJ whole genome shotgun (WGS) entry which is preliminary data.</text>
</comment>
<reference evidence="4" key="1">
    <citation type="submission" date="2021-01" db="EMBL/GenBank/DDBJ databases">
        <authorList>
            <person name="Kaushik A."/>
        </authorList>
    </citation>
    <scope>NUCLEOTIDE SEQUENCE</scope>
    <source>
        <strain evidence="4">Type strain: AG8-Rh-89/</strain>
    </source>
</reference>
<name>A0A8H3GW29_9AGAM</name>
<accession>A0A8H3GW29</accession>
<dbReference type="GO" id="GO:0005507">
    <property type="term" value="F:copper ion binding"/>
    <property type="evidence" value="ECO:0007669"/>
    <property type="project" value="InterPro"/>
</dbReference>
<dbReference type="Pfam" id="PF07732">
    <property type="entry name" value="Cu-oxidase_3"/>
    <property type="match status" value="1"/>
</dbReference>
<dbReference type="SUPFAM" id="SSF49503">
    <property type="entry name" value="Cupredoxins"/>
    <property type="match status" value="1"/>
</dbReference>
<protein>
    <recommendedName>
        <fullName evidence="3">Plastocyanin-like domain-containing protein</fullName>
    </recommendedName>
</protein>
<feature type="chain" id="PRO_5034484600" description="Plastocyanin-like domain-containing protein" evidence="2">
    <location>
        <begin position="20"/>
        <end position="97"/>
    </location>
</feature>
<sequence>MARTVFLSSLSLFVSVVLASTVEYNLNISNGLIAPDGVERNATLVNGGYPGPLIVTTKGDTLKVKVENNLTDPSMYRTTSIVGSLHSPNQLGAESML</sequence>
<dbReference type="Gene3D" id="2.60.40.420">
    <property type="entry name" value="Cupredoxins - blue copper proteins"/>
    <property type="match status" value="1"/>
</dbReference>
<keyword evidence="2" id="KW-0732">Signal</keyword>
<dbReference type="EMBL" id="CAJMWZ010003199">
    <property type="protein sequence ID" value="CAE6471252.1"/>
    <property type="molecule type" value="Genomic_DNA"/>
</dbReference>
<evidence type="ECO:0000256" key="2">
    <source>
        <dbReference type="SAM" id="SignalP"/>
    </source>
</evidence>
<evidence type="ECO:0000313" key="4">
    <source>
        <dbReference type="EMBL" id="CAE6471252.1"/>
    </source>
</evidence>
<dbReference type="InterPro" id="IPR011707">
    <property type="entry name" value="Cu-oxidase-like_N"/>
</dbReference>
<feature type="signal peptide" evidence="2">
    <location>
        <begin position="1"/>
        <end position="19"/>
    </location>
</feature>
<dbReference type="AlphaFoldDB" id="A0A8H3GW29"/>
<evidence type="ECO:0000259" key="3">
    <source>
        <dbReference type="Pfam" id="PF07732"/>
    </source>
</evidence>
<evidence type="ECO:0000313" key="5">
    <source>
        <dbReference type="Proteomes" id="UP000663850"/>
    </source>
</evidence>